<organism evidence="1 2">
    <name type="scientific">Saponaria officinalis</name>
    <name type="common">Common soapwort</name>
    <name type="synonym">Lychnis saponaria</name>
    <dbReference type="NCBI Taxonomy" id="3572"/>
    <lineage>
        <taxon>Eukaryota</taxon>
        <taxon>Viridiplantae</taxon>
        <taxon>Streptophyta</taxon>
        <taxon>Embryophyta</taxon>
        <taxon>Tracheophyta</taxon>
        <taxon>Spermatophyta</taxon>
        <taxon>Magnoliopsida</taxon>
        <taxon>eudicotyledons</taxon>
        <taxon>Gunneridae</taxon>
        <taxon>Pentapetalae</taxon>
        <taxon>Caryophyllales</taxon>
        <taxon>Caryophyllaceae</taxon>
        <taxon>Caryophylleae</taxon>
        <taxon>Saponaria</taxon>
    </lineage>
</organism>
<dbReference type="AlphaFoldDB" id="A0AAW1JAR8"/>
<keyword evidence="2" id="KW-1185">Reference proteome</keyword>
<reference evidence="1" key="1">
    <citation type="submission" date="2024-03" db="EMBL/GenBank/DDBJ databases">
        <title>WGS assembly of Saponaria officinalis var. Norfolk2.</title>
        <authorList>
            <person name="Jenkins J."/>
            <person name="Shu S."/>
            <person name="Grimwood J."/>
            <person name="Barry K."/>
            <person name="Goodstein D."/>
            <person name="Schmutz J."/>
            <person name="Leebens-Mack J."/>
            <person name="Osbourn A."/>
        </authorList>
    </citation>
    <scope>NUCLEOTIDE SEQUENCE [LARGE SCALE GENOMIC DNA]</scope>
    <source>
        <strain evidence="1">JIC</strain>
    </source>
</reference>
<proteinExistence type="predicted"/>
<sequence>MMVVRFEPMPHSWQCMIYTIELPICFVIALHYKIFTVSFKLWGASASLAPQVNLPLSTRQIVHVCTSSIRKLVSIDMLLPGFPKLGLIEKLLARGPLGISK</sequence>
<name>A0AAW1JAR8_SAPOF</name>
<evidence type="ECO:0000313" key="1">
    <source>
        <dbReference type="EMBL" id="KAK9700110.1"/>
    </source>
</evidence>
<protein>
    <submittedName>
        <fullName evidence="1">Uncharacterized protein</fullName>
    </submittedName>
</protein>
<comment type="caution">
    <text evidence="1">The sequence shown here is derived from an EMBL/GenBank/DDBJ whole genome shotgun (WGS) entry which is preliminary data.</text>
</comment>
<dbReference type="Proteomes" id="UP001443914">
    <property type="component" value="Unassembled WGS sequence"/>
</dbReference>
<gene>
    <name evidence="1" type="ORF">RND81_08G217600</name>
</gene>
<accession>A0AAW1JAR8</accession>
<evidence type="ECO:0000313" key="2">
    <source>
        <dbReference type="Proteomes" id="UP001443914"/>
    </source>
</evidence>
<dbReference type="EMBL" id="JBDFQZ010000008">
    <property type="protein sequence ID" value="KAK9700110.1"/>
    <property type="molecule type" value="Genomic_DNA"/>
</dbReference>